<dbReference type="InterPro" id="IPR029068">
    <property type="entry name" value="Glyas_Bleomycin-R_OHBP_Dase"/>
</dbReference>
<sequence>MTPTWQLAVDCSDSARLVAFWCEALGYVPEPAPEGWDSWLAYWRAAGIPEDELEGADEGSGAIIDPDGVRPRIWFQEVPEAKSGKNRLHLDIRHTPGREAMPYAERKASVDAEVERLVALGATVAYVNAPEGADHYAMTLRDPEGNEFCVV</sequence>
<proteinExistence type="predicted"/>
<dbReference type="SUPFAM" id="SSF54593">
    <property type="entry name" value="Glyoxalase/Bleomycin resistance protein/Dihydroxybiphenyl dioxygenase"/>
    <property type="match status" value="1"/>
</dbReference>
<gene>
    <name evidence="2" type="ORF">EAH86_16420</name>
</gene>
<dbReference type="OrthoDB" id="5524593at2"/>
<keyword evidence="3" id="KW-1185">Reference proteome</keyword>
<dbReference type="InterPro" id="IPR041581">
    <property type="entry name" value="Glyoxalase_6"/>
</dbReference>
<dbReference type="RefSeq" id="WP_140742637.1">
    <property type="nucleotide sequence ID" value="NZ_RCZM01000005.1"/>
</dbReference>
<dbReference type="Pfam" id="PF18029">
    <property type="entry name" value="Glyoxalase_6"/>
    <property type="match status" value="1"/>
</dbReference>
<organism evidence="2 3">
    <name type="scientific">Pedococcus bigeumensis</name>
    <dbReference type="NCBI Taxonomy" id="433644"/>
    <lineage>
        <taxon>Bacteria</taxon>
        <taxon>Bacillati</taxon>
        <taxon>Actinomycetota</taxon>
        <taxon>Actinomycetes</taxon>
        <taxon>Micrococcales</taxon>
        <taxon>Intrasporangiaceae</taxon>
        <taxon>Pedococcus</taxon>
    </lineage>
</organism>
<comment type="caution">
    <text evidence="2">The sequence shown here is derived from an EMBL/GenBank/DDBJ whole genome shotgun (WGS) entry which is preliminary data.</text>
</comment>
<dbReference type="EMBL" id="RCZM01000005">
    <property type="protein sequence ID" value="TPG15102.1"/>
    <property type="molecule type" value="Genomic_DNA"/>
</dbReference>
<dbReference type="AlphaFoldDB" id="A0A502CQT0"/>
<evidence type="ECO:0000259" key="1">
    <source>
        <dbReference type="Pfam" id="PF18029"/>
    </source>
</evidence>
<dbReference type="PANTHER" id="PTHR35908:SF1">
    <property type="entry name" value="CONSERVED PROTEIN"/>
    <property type="match status" value="1"/>
</dbReference>
<evidence type="ECO:0000313" key="3">
    <source>
        <dbReference type="Proteomes" id="UP000317722"/>
    </source>
</evidence>
<dbReference type="Gene3D" id="3.10.180.10">
    <property type="entry name" value="2,3-Dihydroxybiphenyl 1,2-Dioxygenase, domain 1"/>
    <property type="match status" value="1"/>
</dbReference>
<feature type="domain" description="Glyoxalase-like" evidence="1">
    <location>
        <begin position="6"/>
        <end position="151"/>
    </location>
</feature>
<dbReference type="PANTHER" id="PTHR35908">
    <property type="entry name" value="HYPOTHETICAL FUSION PROTEIN"/>
    <property type="match status" value="1"/>
</dbReference>
<name>A0A502CQT0_9MICO</name>
<protein>
    <submittedName>
        <fullName evidence="2">VOC family protein</fullName>
    </submittedName>
</protein>
<accession>A0A502CQT0</accession>
<evidence type="ECO:0000313" key="2">
    <source>
        <dbReference type="EMBL" id="TPG15102.1"/>
    </source>
</evidence>
<reference evidence="2 3" key="1">
    <citation type="journal article" date="2019" name="Environ. Microbiol.">
        <title>Species interactions and distinct microbial communities in high Arctic permafrost affected cryosols are associated with the CH4 and CO2 gas fluxes.</title>
        <authorList>
            <person name="Altshuler I."/>
            <person name="Hamel J."/>
            <person name="Turney S."/>
            <person name="Magnuson E."/>
            <person name="Levesque R."/>
            <person name="Greer C."/>
            <person name="Whyte L.G."/>
        </authorList>
    </citation>
    <scope>NUCLEOTIDE SEQUENCE [LARGE SCALE GENOMIC DNA]</scope>
    <source>
        <strain evidence="2 3">S9.3A</strain>
    </source>
</reference>
<dbReference type="Proteomes" id="UP000317722">
    <property type="component" value="Unassembled WGS sequence"/>
</dbReference>